<comment type="catalytic activity">
    <reaction evidence="6">
        <text>L,L-cystathionine + H2O = L-homocysteine + pyruvate + NH4(+)</text>
        <dbReference type="Rhea" id="RHEA:13965"/>
        <dbReference type="ChEBI" id="CHEBI:15361"/>
        <dbReference type="ChEBI" id="CHEBI:15377"/>
        <dbReference type="ChEBI" id="CHEBI:28938"/>
        <dbReference type="ChEBI" id="CHEBI:58161"/>
        <dbReference type="ChEBI" id="CHEBI:58199"/>
    </reaction>
</comment>
<name>A0ABY1B9Z4_9PSED</name>
<dbReference type="InterPro" id="IPR015424">
    <property type="entry name" value="PyrdxlP-dep_Trfase"/>
</dbReference>
<dbReference type="InterPro" id="IPR015422">
    <property type="entry name" value="PyrdxlP-dep_Trfase_small"/>
</dbReference>
<evidence type="ECO:0000256" key="6">
    <source>
        <dbReference type="ARBA" id="ARBA00047517"/>
    </source>
</evidence>
<reference evidence="9 10" key="1">
    <citation type="submission" date="2016-10" db="EMBL/GenBank/DDBJ databases">
        <authorList>
            <person name="Varghese N."/>
            <person name="Submissions S."/>
        </authorList>
    </citation>
    <scope>NUCLEOTIDE SEQUENCE [LARGE SCALE GENOMIC DNA]</scope>
    <source>
        <strain evidence="9 10">CIP 109853</strain>
    </source>
</reference>
<gene>
    <name evidence="9" type="ORF">SAMN05216600_105104</name>
</gene>
<dbReference type="Gene3D" id="3.40.640.10">
    <property type="entry name" value="Type I PLP-dependent aspartate aminotransferase-like (Major domain)"/>
    <property type="match status" value="1"/>
</dbReference>
<dbReference type="PANTHER" id="PTHR43500">
    <property type="entry name" value="CYSTATHIONINE BETA-LYASE-RELATED"/>
    <property type="match status" value="1"/>
</dbReference>
<dbReference type="RefSeq" id="WP_069518296.1">
    <property type="nucleotide sequence ID" value="NZ_FOFP01000005.1"/>
</dbReference>
<comment type="catalytic activity">
    <reaction evidence="7">
        <text>an S-substituted L-cysteine + H2O = a thiol + pyruvate + NH4(+)</text>
        <dbReference type="Rhea" id="RHEA:18121"/>
        <dbReference type="ChEBI" id="CHEBI:15361"/>
        <dbReference type="ChEBI" id="CHEBI:15377"/>
        <dbReference type="ChEBI" id="CHEBI:28938"/>
        <dbReference type="ChEBI" id="CHEBI:29256"/>
        <dbReference type="ChEBI" id="CHEBI:58717"/>
        <dbReference type="EC" id="4.4.1.13"/>
    </reaction>
</comment>
<sequence length="398" mass="43528">MAYPDTQIISTGRTPERFAGMVNTPVFRGSTILAKDFESWETSTSSDNPYSLYCRFGTPTTQSLETAMAELEGGYASLVYPSGLSACTHALLAFVTSGGHALLSDNIYGPTRHFADHVLTRLGVQVSYFDPSDLQDLEKNLRATTQVVFVESPGSLTFEIGDISAIAARTHSMGAYLLLDNTWASPLYFKPFEHAVDVSVHSATKYIVGHSDALLGVATANARAWDKLRSTTHACGETAGADDVYLALRGLRSMAVRLRQHWQNGLALAEDLQQHAAIAQVHHPALPSHRSYALWQRDFLGASGLFSFELKRSDHDYLQRFFDALQHFGIGLSWGGYESLVLPVGTPLRSTRPWSGQGYLVRLHAGLEDLRDLQADLHRALDLAEATLTVSVASNPTA</sequence>
<keyword evidence="10" id="KW-1185">Reference proteome</keyword>
<dbReference type="InterPro" id="IPR054542">
    <property type="entry name" value="Cys_met_metab_PP"/>
</dbReference>
<evidence type="ECO:0000256" key="1">
    <source>
        <dbReference type="ARBA" id="ARBA00001933"/>
    </source>
</evidence>
<dbReference type="PROSITE" id="PS00868">
    <property type="entry name" value="CYS_MET_METAB_PP"/>
    <property type="match status" value="1"/>
</dbReference>
<dbReference type="EMBL" id="FOFP01000005">
    <property type="protein sequence ID" value="SEQ34376.1"/>
    <property type="molecule type" value="Genomic_DNA"/>
</dbReference>
<protein>
    <submittedName>
        <fullName evidence="9">Cystathionine beta-lyase</fullName>
    </submittedName>
</protein>
<accession>A0ABY1B9Z4</accession>
<evidence type="ECO:0000313" key="9">
    <source>
        <dbReference type="EMBL" id="SEQ34376.1"/>
    </source>
</evidence>
<keyword evidence="3 8" id="KW-0663">Pyridoxal phosphate</keyword>
<evidence type="ECO:0000256" key="8">
    <source>
        <dbReference type="RuleBase" id="RU362118"/>
    </source>
</evidence>
<comment type="caution">
    <text evidence="9">The sequence shown here is derived from an EMBL/GenBank/DDBJ whole genome shotgun (WGS) entry which is preliminary data.</text>
</comment>
<dbReference type="InterPro" id="IPR015421">
    <property type="entry name" value="PyrdxlP-dep_Trfase_major"/>
</dbReference>
<dbReference type="PIRSF" id="PIRSF001434">
    <property type="entry name" value="CGS"/>
    <property type="match status" value="1"/>
</dbReference>
<organism evidence="9 10">
    <name type="scientific">Pseudomonas cuatrocienegasensis</name>
    <dbReference type="NCBI Taxonomy" id="543360"/>
    <lineage>
        <taxon>Bacteria</taxon>
        <taxon>Pseudomonadati</taxon>
        <taxon>Pseudomonadota</taxon>
        <taxon>Gammaproteobacteria</taxon>
        <taxon>Pseudomonadales</taxon>
        <taxon>Pseudomonadaceae</taxon>
        <taxon>Pseudomonas</taxon>
    </lineage>
</organism>
<dbReference type="Pfam" id="PF01053">
    <property type="entry name" value="Cys_Met_Meta_PP"/>
    <property type="match status" value="1"/>
</dbReference>
<comment type="similarity">
    <text evidence="2 8">Belongs to the trans-sulfuration enzymes family.</text>
</comment>
<dbReference type="Gene3D" id="3.90.1150.10">
    <property type="entry name" value="Aspartate Aminotransferase, domain 1"/>
    <property type="match status" value="1"/>
</dbReference>
<proteinExistence type="inferred from homology"/>
<dbReference type="InterPro" id="IPR006233">
    <property type="entry name" value="Cys_b_lyase_bac"/>
</dbReference>
<dbReference type="InterPro" id="IPR000277">
    <property type="entry name" value="Cys/Met-Metab_PyrdxlP-dep_enz"/>
</dbReference>
<evidence type="ECO:0000256" key="5">
    <source>
        <dbReference type="ARBA" id="ARBA00046315"/>
    </source>
</evidence>
<comment type="pathway">
    <text evidence="5">Amino-acid biosynthesis; L-methionine biosynthesis via de novo pathway; L-homocysteine from L-cystathionine: step 1/1.</text>
</comment>
<evidence type="ECO:0000256" key="4">
    <source>
        <dbReference type="ARBA" id="ARBA00023239"/>
    </source>
</evidence>
<evidence type="ECO:0000256" key="7">
    <source>
        <dbReference type="ARBA" id="ARBA00047625"/>
    </source>
</evidence>
<dbReference type="SUPFAM" id="SSF53383">
    <property type="entry name" value="PLP-dependent transferases"/>
    <property type="match status" value="1"/>
</dbReference>
<dbReference type="Proteomes" id="UP000198512">
    <property type="component" value="Unassembled WGS sequence"/>
</dbReference>
<evidence type="ECO:0000256" key="3">
    <source>
        <dbReference type="ARBA" id="ARBA00022898"/>
    </source>
</evidence>
<evidence type="ECO:0000256" key="2">
    <source>
        <dbReference type="ARBA" id="ARBA00009077"/>
    </source>
</evidence>
<evidence type="ECO:0000313" key="10">
    <source>
        <dbReference type="Proteomes" id="UP000198512"/>
    </source>
</evidence>
<comment type="cofactor">
    <cofactor evidence="1 8">
        <name>pyridoxal 5'-phosphate</name>
        <dbReference type="ChEBI" id="CHEBI:597326"/>
    </cofactor>
</comment>
<dbReference type="PANTHER" id="PTHR43500:SF1">
    <property type="entry name" value="CYSTATHIONINE BETA-LYASE-RELATED"/>
    <property type="match status" value="1"/>
</dbReference>
<dbReference type="NCBIfam" id="TIGR01324">
    <property type="entry name" value="cysta_beta_ly_B"/>
    <property type="match status" value="1"/>
</dbReference>
<keyword evidence="4" id="KW-0456">Lyase</keyword>